<gene>
    <name evidence="1" type="ORF">H6D15_04055</name>
</gene>
<organism evidence="1 2">
    <name type="scientific">Caecibacteroides pullorum</name>
    <dbReference type="NCBI Taxonomy" id="2725562"/>
    <lineage>
        <taxon>Bacteria</taxon>
        <taxon>Pseudomonadati</taxon>
        <taxon>Bacteroidota</taxon>
        <taxon>Bacteroidia</taxon>
        <taxon>Bacteroidales</taxon>
        <taxon>Bacteroidaceae</taxon>
        <taxon>Caecibacteroides</taxon>
    </lineage>
</organism>
<name>A0AA40ZRX1_9BACT</name>
<sequence>MSKYCIEKLIPQRSPILMVDELLEADGEEATTCFTIRSDNLFIGVDELLEETGLIEHMAQSASALAGYKAVLAGAEKPPVGYIGEIKHFHCYRRPHLGDKLCTIVRLGMEVNGVTLVTGESHIDGEVVANTQMKIFVNPSNE</sequence>
<evidence type="ECO:0000313" key="1">
    <source>
        <dbReference type="EMBL" id="MBM6856778.1"/>
    </source>
</evidence>
<dbReference type="InterPro" id="IPR029069">
    <property type="entry name" value="HotDog_dom_sf"/>
</dbReference>
<protein>
    <submittedName>
        <fullName evidence="1">Beta-hydroxyacyl-ACP dehydratase</fullName>
    </submittedName>
</protein>
<keyword evidence="2" id="KW-1185">Reference proteome</keyword>
<comment type="caution">
    <text evidence="1">The sequence shown here is derived from an EMBL/GenBank/DDBJ whole genome shotgun (WGS) entry which is preliminary data.</text>
</comment>
<dbReference type="InterPro" id="IPR016776">
    <property type="entry name" value="ApeP-like_dehydratase"/>
</dbReference>
<dbReference type="Pfam" id="PF22817">
    <property type="entry name" value="ApeP-like"/>
    <property type="match status" value="1"/>
</dbReference>
<accession>A0AA40ZRX1</accession>
<dbReference type="RefSeq" id="WP_204971205.1">
    <property type="nucleotide sequence ID" value="NZ_JAAZTS010000003.1"/>
</dbReference>
<evidence type="ECO:0000313" key="2">
    <source>
        <dbReference type="Proteomes" id="UP000698924"/>
    </source>
</evidence>
<proteinExistence type="predicted"/>
<reference evidence="1 2" key="1">
    <citation type="journal article" date="2021" name="Sci. Rep.">
        <title>The distribution of antibiotic resistance genes in chicken gut microbiota commensals.</title>
        <authorList>
            <person name="Juricova H."/>
            <person name="Matiasovicova J."/>
            <person name="Kubasova T."/>
            <person name="Cejkova D."/>
            <person name="Rychlik I."/>
        </authorList>
    </citation>
    <scope>NUCLEOTIDE SEQUENCE [LARGE SCALE GENOMIC DNA]</scope>
    <source>
        <strain evidence="1 2">An421</strain>
    </source>
</reference>
<dbReference type="SUPFAM" id="SSF54637">
    <property type="entry name" value="Thioesterase/thiol ester dehydrase-isomerase"/>
    <property type="match status" value="1"/>
</dbReference>
<dbReference type="Gene3D" id="3.10.129.10">
    <property type="entry name" value="Hotdog Thioesterase"/>
    <property type="match status" value="1"/>
</dbReference>
<dbReference type="AlphaFoldDB" id="A0AA40ZRX1"/>
<dbReference type="Proteomes" id="UP000698924">
    <property type="component" value="Unassembled WGS sequence"/>
</dbReference>
<dbReference type="EMBL" id="JACJMO010000003">
    <property type="protein sequence ID" value="MBM6856778.1"/>
    <property type="molecule type" value="Genomic_DNA"/>
</dbReference>